<protein>
    <recommendedName>
        <fullName evidence="13">Cytochrome P450</fullName>
    </recommendedName>
</protein>
<evidence type="ECO:0000313" key="12">
    <source>
        <dbReference type="Proteomes" id="UP000053095"/>
    </source>
</evidence>
<dbReference type="GO" id="GO:0020037">
    <property type="term" value="F:heme binding"/>
    <property type="evidence" value="ECO:0007669"/>
    <property type="project" value="InterPro"/>
</dbReference>
<dbReference type="InterPro" id="IPR002403">
    <property type="entry name" value="Cyt_P450_E_grp-IV"/>
</dbReference>
<accession>A0A0B8N4Q8</accession>
<keyword evidence="6 8" id="KW-0408">Iron</keyword>
<sequence length="215" mass="24448">MLVYRIRFHPLAKFPGPFWGKITDLHTVGHCLTRDRHIRLEQLHQKYVTVDGHHFPSGTILAVEPYVIHHREDIFPNPWTYDPDRWIVDAATGGDDQSVVRAKRAFCPFSVGPRACIGMGFAYREMMMVLAALCITFDMRLAPGTRNGEGDPRLGPGRHRPEEMQLEDSDLRASDNQSHRRYEDRWDKLPTKFGVTVQNAMNVATPSGSGSLSTY</sequence>
<evidence type="ECO:0000256" key="2">
    <source>
        <dbReference type="ARBA" id="ARBA00010617"/>
    </source>
</evidence>
<keyword evidence="12" id="KW-1185">Reference proteome</keyword>
<feature type="region of interest" description="Disordered" evidence="10">
    <location>
        <begin position="146"/>
        <end position="185"/>
    </location>
</feature>
<dbReference type="PANTHER" id="PTHR24305">
    <property type="entry name" value="CYTOCHROME P450"/>
    <property type="match status" value="1"/>
</dbReference>
<comment type="cofactor">
    <cofactor evidence="1 8">
        <name>heme</name>
        <dbReference type="ChEBI" id="CHEBI:30413"/>
    </cofactor>
</comment>
<evidence type="ECO:0000256" key="10">
    <source>
        <dbReference type="SAM" id="MobiDB-lite"/>
    </source>
</evidence>
<keyword evidence="5 9" id="KW-0560">Oxidoreductase</keyword>
<evidence type="ECO:0000256" key="5">
    <source>
        <dbReference type="ARBA" id="ARBA00023002"/>
    </source>
</evidence>
<evidence type="ECO:0000256" key="6">
    <source>
        <dbReference type="ARBA" id="ARBA00023004"/>
    </source>
</evidence>
<name>A0A0B8N4Q8_TALPI</name>
<evidence type="ECO:0000256" key="8">
    <source>
        <dbReference type="PIRSR" id="PIRSR602403-1"/>
    </source>
</evidence>
<dbReference type="AlphaFoldDB" id="A0A0B8N4Q8"/>
<keyword evidence="4 8" id="KW-0479">Metal-binding</keyword>
<reference evidence="12" key="1">
    <citation type="journal article" date="2015" name="Genome Announc.">
        <title>Draft genome sequence of Talaromyces cellulolyticus strain Y-94, a source of lignocellulosic biomass-degrading enzymes.</title>
        <authorList>
            <person name="Fujii T."/>
            <person name="Koike H."/>
            <person name="Sawayama S."/>
            <person name="Yano S."/>
            <person name="Inoue H."/>
        </authorList>
    </citation>
    <scope>NUCLEOTIDE SEQUENCE [LARGE SCALE GENOMIC DNA]</scope>
    <source>
        <strain evidence="12">Y-94</strain>
    </source>
</reference>
<evidence type="ECO:0000256" key="9">
    <source>
        <dbReference type="RuleBase" id="RU000461"/>
    </source>
</evidence>
<proteinExistence type="inferred from homology"/>
<evidence type="ECO:0000256" key="7">
    <source>
        <dbReference type="ARBA" id="ARBA00023033"/>
    </source>
</evidence>
<dbReference type="PRINTS" id="PR00465">
    <property type="entry name" value="EP450IV"/>
</dbReference>
<evidence type="ECO:0000256" key="4">
    <source>
        <dbReference type="ARBA" id="ARBA00022723"/>
    </source>
</evidence>
<dbReference type="GO" id="GO:0016705">
    <property type="term" value="F:oxidoreductase activity, acting on paired donors, with incorporation or reduction of molecular oxygen"/>
    <property type="evidence" value="ECO:0007669"/>
    <property type="project" value="InterPro"/>
</dbReference>
<evidence type="ECO:0000313" key="11">
    <source>
        <dbReference type="EMBL" id="GAM43117.1"/>
    </source>
</evidence>
<dbReference type="PROSITE" id="PS00086">
    <property type="entry name" value="CYTOCHROME_P450"/>
    <property type="match status" value="1"/>
</dbReference>
<feature type="binding site" description="axial binding residue" evidence="8">
    <location>
        <position position="116"/>
    </location>
    <ligand>
        <name>heme</name>
        <dbReference type="ChEBI" id="CHEBI:30413"/>
    </ligand>
    <ligandPart>
        <name>Fe</name>
        <dbReference type="ChEBI" id="CHEBI:18248"/>
    </ligandPart>
</feature>
<dbReference type="Proteomes" id="UP000053095">
    <property type="component" value="Unassembled WGS sequence"/>
</dbReference>
<dbReference type="Gene3D" id="1.10.630.10">
    <property type="entry name" value="Cytochrome P450"/>
    <property type="match status" value="1"/>
</dbReference>
<dbReference type="InterPro" id="IPR036396">
    <property type="entry name" value="Cyt_P450_sf"/>
</dbReference>
<evidence type="ECO:0008006" key="13">
    <source>
        <dbReference type="Google" id="ProtNLM"/>
    </source>
</evidence>
<keyword evidence="7 9" id="KW-0503">Monooxygenase</keyword>
<dbReference type="EMBL" id="DF933843">
    <property type="protein sequence ID" value="GAM43117.1"/>
    <property type="molecule type" value="Genomic_DNA"/>
</dbReference>
<organism evidence="11 12">
    <name type="scientific">Talaromyces pinophilus</name>
    <name type="common">Penicillium pinophilum</name>
    <dbReference type="NCBI Taxonomy" id="128442"/>
    <lineage>
        <taxon>Eukaryota</taxon>
        <taxon>Fungi</taxon>
        <taxon>Dikarya</taxon>
        <taxon>Ascomycota</taxon>
        <taxon>Pezizomycotina</taxon>
        <taxon>Eurotiomycetes</taxon>
        <taxon>Eurotiomycetidae</taxon>
        <taxon>Eurotiales</taxon>
        <taxon>Trichocomaceae</taxon>
        <taxon>Talaromyces</taxon>
        <taxon>Talaromyces sect. Talaromyces</taxon>
    </lineage>
</organism>
<evidence type="ECO:0000256" key="3">
    <source>
        <dbReference type="ARBA" id="ARBA00022617"/>
    </source>
</evidence>
<dbReference type="InterPro" id="IPR001128">
    <property type="entry name" value="Cyt_P450"/>
</dbReference>
<dbReference type="PANTHER" id="PTHR24305:SF237">
    <property type="entry name" value="CYTOCHROME P450 MONOOXYGENASE ATNE-RELATED"/>
    <property type="match status" value="1"/>
</dbReference>
<dbReference type="Pfam" id="PF00067">
    <property type="entry name" value="p450"/>
    <property type="match status" value="1"/>
</dbReference>
<evidence type="ECO:0000256" key="1">
    <source>
        <dbReference type="ARBA" id="ARBA00001971"/>
    </source>
</evidence>
<feature type="compositionally biased region" description="Basic and acidic residues" evidence="10">
    <location>
        <begin position="159"/>
        <end position="185"/>
    </location>
</feature>
<dbReference type="GO" id="GO:0004497">
    <property type="term" value="F:monooxygenase activity"/>
    <property type="evidence" value="ECO:0007669"/>
    <property type="project" value="UniProtKB-KW"/>
</dbReference>
<comment type="similarity">
    <text evidence="2 9">Belongs to the cytochrome P450 family.</text>
</comment>
<keyword evidence="3 8" id="KW-0349">Heme</keyword>
<gene>
    <name evidence="11" type="ORF">TCE0_047f17667</name>
</gene>
<dbReference type="InterPro" id="IPR050121">
    <property type="entry name" value="Cytochrome_P450_monoxygenase"/>
</dbReference>
<dbReference type="GO" id="GO:0005506">
    <property type="term" value="F:iron ion binding"/>
    <property type="evidence" value="ECO:0007669"/>
    <property type="project" value="InterPro"/>
</dbReference>
<dbReference type="SUPFAM" id="SSF48264">
    <property type="entry name" value="Cytochrome P450"/>
    <property type="match status" value="1"/>
</dbReference>
<dbReference type="InterPro" id="IPR017972">
    <property type="entry name" value="Cyt_P450_CS"/>
</dbReference>